<name>A0A2S4HDZ9_9GAMM</name>
<dbReference type="EMBL" id="PQGG01000003">
    <property type="protein sequence ID" value="POP54634.1"/>
    <property type="molecule type" value="Genomic_DNA"/>
</dbReference>
<proteinExistence type="predicted"/>
<feature type="domain" description="Transposase DDE" evidence="2">
    <location>
        <begin position="381"/>
        <end position="511"/>
    </location>
</feature>
<dbReference type="Pfam" id="PF13751">
    <property type="entry name" value="DDE_Tnp_1_6"/>
    <property type="match status" value="1"/>
</dbReference>
<dbReference type="EMBL" id="PQGG01000032">
    <property type="protein sequence ID" value="POP51931.1"/>
    <property type="molecule type" value="Genomic_DNA"/>
</dbReference>
<evidence type="ECO:0000259" key="2">
    <source>
        <dbReference type="Pfam" id="PF13751"/>
    </source>
</evidence>
<dbReference type="EMBL" id="PQGG01000018">
    <property type="protein sequence ID" value="POP53266.1"/>
    <property type="molecule type" value="Genomic_DNA"/>
</dbReference>
<evidence type="ECO:0000313" key="4">
    <source>
        <dbReference type="EMBL" id="POP52631.1"/>
    </source>
</evidence>
<accession>A0A2S4HDZ9</accession>
<evidence type="ECO:0000313" key="7">
    <source>
        <dbReference type="EMBL" id="POP54634.1"/>
    </source>
</evidence>
<dbReference type="Pfam" id="PF05598">
    <property type="entry name" value="DUF772"/>
    <property type="match status" value="1"/>
</dbReference>
<evidence type="ECO:0000313" key="5">
    <source>
        <dbReference type="EMBL" id="POP52917.1"/>
    </source>
</evidence>
<dbReference type="EMBL" id="PQGG01000021">
    <property type="protein sequence ID" value="POP52917.1"/>
    <property type="molecule type" value="Genomic_DNA"/>
</dbReference>
<sequence length="520" mass="58976">MPKFKPYNYNQDAMVVINFAEQIQPGTFEFTLHHLIENHIDLSVFYDKYNNDEGGRKAYDPAVLLKIILFAYSKGITSSREIQWQCEHNIIFKALSCDSVPHFTLIASFVSNYPDAIEAVFEEVLLVCDQQGLLGLELLAIDGCKMSSNAAKEHSGTFDELAQKSAKLRKQIQHHIKEHQRLDARKPNEKVRQQRAEQAANTLFKQYKKINDFLKTAAPRMGQGQRPKEVKSNITDNQSAKMLTSKGTIQGYNGVATVDKKHQIIVDAQAFGEGQEHHTLKPVLGRVENRFERLNINASIYGKGLVITADTGFANEANNEFLKKNRINAYIPDNQFRQRDPKFKDQKAKYGKRHRDTVKGQKSVIPASEFTLNITKKTCHCPTGKEMWLHSEGTTTGGKLKLSFEGRLTDCRHCPIKTDCMRNPASADTRHGHGRQVAFTIDSGKTATDWMKKRVDSAKGKLIYSHRMSVVEPVFGNIGTNKGLNRFSLRGKDKVQGQWQLYCLVHNIEKLSRYGRIGLY</sequence>
<evidence type="ECO:0000259" key="1">
    <source>
        <dbReference type="Pfam" id="PF05598"/>
    </source>
</evidence>
<dbReference type="EMBL" id="PQGG01000027">
    <property type="protein sequence ID" value="POP52631.1"/>
    <property type="molecule type" value="Genomic_DNA"/>
</dbReference>
<comment type="caution">
    <text evidence="3">The sequence shown here is derived from an EMBL/GenBank/DDBJ whole genome shotgun (WGS) entry which is preliminary data.</text>
</comment>
<dbReference type="RefSeq" id="WP_103682677.1">
    <property type="nucleotide sequence ID" value="NZ_PQGG01000003.1"/>
</dbReference>
<dbReference type="AlphaFoldDB" id="A0A2S4HDZ9"/>
<dbReference type="OrthoDB" id="9182628at2"/>
<dbReference type="InterPro" id="IPR008490">
    <property type="entry name" value="Transposase_InsH_N"/>
</dbReference>
<protein>
    <submittedName>
        <fullName evidence="3">Transposase</fullName>
    </submittedName>
</protein>
<organism evidence="3 8">
    <name type="scientific">Zhongshania marina</name>
    <dbReference type="NCBI Taxonomy" id="2304603"/>
    <lineage>
        <taxon>Bacteria</taxon>
        <taxon>Pseudomonadati</taxon>
        <taxon>Pseudomonadota</taxon>
        <taxon>Gammaproteobacteria</taxon>
        <taxon>Cellvibrionales</taxon>
        <taxon>Spongiibacteraceae</taxon>
        <taxon>Zhongshania</taxon>
    </lineage>
</organism>
<evidence type="ECO:0000313" key="3">
    <source>
        <dbReference type="EMBL" id="POP51931.1"/>
    </source>
</evidence>
<dbReference type="Proteomes" id="UP000237222">
    <property type="component" value="Unassembled WGS sequence"/>
</dbReference>
<gene>
    <name evidence="7" type="ORF">C0068_01255</name>
    <name evidence="6" type="ORF">C0068_07485</name>
    <name evidence="5" type="ORF">C0068_09860</name>
    <name evidence="4" type="ORF">C0068_11175</name>
    <name evidence="3" type="ORF">C0068_14620</name>
</gene>
<dbReference type="InterPro" id="IPR025668">
    <property type="entry name" value="Tnp_DDE_dom"/>
</dbReference>
<reference evidence="3 8" key="1">
    <citation type="submission" date="2018-01" db="EMBL/GenBank/DDBJ databases">
        <authorList>
            <person name="Yu X.-D."/>
        </authorList>
    </citation>
    <scope>NUCLEOTIDE SEQUENCE [LARGE SCALE GENOMIC DNA]</scope>
    <source>
        <strain evidence="3 8">ZX-21</strain>
    </source>
</reference>
<feature type="domain" description="Transposase InsH N-terminal" evidence="1">
    <location>
        <begin position="21"/>
        <end position="111"/>
    </location>
</feature>
<dbReference type="PANTHER" id="PTHR33408">
    <property type="entry name" value="TRANSPOSASE"/>
    <property type="match status" value="1"/>
</dbReference>
<evidence type="ECO:0000313" key="8">
    <source>
        <dbReference type="Proteomes" id="UP000237222"/>
    </source>
</evidence>
<evidence type="ECO:0000313" key="6">
    <source>
        <dbReference type="EMBL" id="POP53266.1"/>
    </source>
</evidence>